<proteinExistence type="predicted"/>
<dbReference type="SUPFAM" id="SSF101148">
    <property type="entry name" value="Plant invertase/pectin methylesterase inhibitor"/>
    <property type="match status" value="1"/>
</dbReference>
<gene>
    <name evidence="2" type="ORF">LITE_LOCUS19357</name>
</gene>
<organism evidence="2 3">
    <name type="scientific">Linum tenue</name>
    <dbReference type="NCBI Taxonomy" id="586396"/>
    <lineage>
        <taxon>Eukaryota</taxon>
        <taxon>Viridiplantae</taxon>
        <taxon>Streptophyta</taxon>
        <taxon>Embryophyta</taxon>
        <taxon>Tracheophyta</taxon>
        <taxon>Spermatophyta</taxon>
        <taxon>Magnoliopsida</taxon>
        <taxon>eudicotyledons</taxon>
        <taxon>Gunneridae</taxon>
        <taxon>Pentapetalae</taxon>
        <taxon>rosids</taxon>
        <taxon>fabids</taxon>
        <taxon>Malpighiales</taxon>
        <taxon>Linaceae</taxon>
        <taxon>Linum</taxon>
    </lineage>
</organism>
<comment type="caution">
    <text evidence="2">The sequence shown here is derived from an EMBL/GenBank/DDBJ whole genome shotgun (WGS) entry which is preliminary data.</text>
</comment>
<dbReference type="GO" id="GO:0004857">
    <property type="term" value="F:enzyme inhibitor activity"/>
    <property type="evidence" value="ECO:0007669"/>
    <property type="project" value="InterPro"/>
</dbReference>
<dbReference type="NCBIfam" id="TIGR01614">
    <property type="entry name" value="PME_inhib"/>
    <property type="match status" value="1"/>
</dbReference>
<keyword evidence="3" id="KW-1185">Reference proteome</keyword>
<evidence type="ECO:0000259" key="1">
    <source>
        <dbReference type="SMART" id="SM00856"/>
    </source>
</evidence>
<name>A0AAV0KMN7_9ROSI</name>
<accession>A0AAV0KMN7</accession>
<protein>
    <recommendedName>
        <fullName evidence="1">Pectinesterase inhibitor domain-containing protein</fullName>
    </recommendedName>
</protein>
<sequence length="242" mass="25853">MDQLKLPKLALLAATTITTTLLFSSIIFPTYATDESPSPGAPEWLQAASHDSFTFTSVAFFITPKYDPKATEESVKNNQTIRDLCAMTDDANECLDFLGNTPRSDPAFVIKADLKVLKTLINEGSYIAIREGSKDPSANSDTKKGLDACLDDYDTASKSLDEAMAAIGVCVRDDRTAGPKECPKETVAKLTSVLSAAVGNFGACDKALNIASGRGRLWVMDVNDAMVEASKAILAVANKLDS</sequence>
<evidence type="ECO:0000313" key="2">
    <source>
        <dbReference type="EMBL" id="CAI0423003.1"/>
    </source>
</evidence>
<dbReference type="EMBL" id="CAMGYJ010000005">
    <property type="protein sequence ID" value="CAI0423003.1"/>
    <property type="molecule type" value="Genomic_DNA"/>
</dbReference>
<dbReference type="AlphaFoldDB" id="A0AAV0KMN7"/>
<evidence type="ECO:0000313" key="3">
    <source>
        <dbReference type="Proteomes" id="UP001154282"/>
    </source>
</evidence>
<dbReference type="SMART" id="SM00856">
    <property type="entry name" value="PMEI"/>
    <property type="match status" value="1"/>
</dbReference>
<dbReference type="Proteomes" id="UP001154282">
    <property type="component" value="Unassembled WGS sequence"/>
</dbReference>
<reference evidence="2" key="1">
    <citation type="submission" date="2022-08" db="EMBL/GenBank/DDBJ databases">
        <authorList>
            <person name="Gutierrez-Valencia J."/>
        </authorList>
    </citation>
    <scope>NUCLEOTIDE SEQUENCE</scope>
</reference>
<dbReference type="InterPro" id="IPR035513">
    <property type="entry name" value="Invertase/methylesterase_inhib"/>
</dbReference>
<feature type="domain" description="Pectinesterase inhibitor" evidence="1">
    <location>
        <begin position="76"/>
        <end position="236"/>
    </location>
</feature>
<dbReference type="Gene3D" id="1.20.140.40">
    <property type="entry name" value="Invertase/pectin methylesterase inhibitor family protein"/>
    <property type="match status" value="1"/>
</dbReference>
<dbReference type="InterPro" id="IPR006501">
    <property type="entry name" value="Pectinesterase_inhib_dom"/>
</dbReference>
<dbReference type="Pfam" id="PF04043">
    <property type="entry name" value="PMEI"/>
    <property type="match status" value="1"/>
</dbReference>